<evidence type="ECO:0000256" key="1">
    <source>
        <dbReference type="SAM" id="Coils"/>
    </source>
</evidence>
<dbReference type="EMBL" id="CAUJNA010001457">
    <property type="protein sequence ID" value="CAJ1387086.1"/>
    <property type="molecule type" value="Genomic_DNA"/>
</dbReference>
<organism evidence="2 3">
    <name type="scientific">Effrenium voratum</name>
    <dbReference type="NCBI Taxonomy" id="2562239"/>
    <lineage>
        <taxon>Eukaryota</taxon>
        <taxon>Sar</taxon>
        <taxon>Alveolata</taxon>
        <taxon>Dinophyceae</taxon>
        <taxon>Suessiales</taxon>
        <taxon>Symbiodiniaceae</taxon>
        <taxon>Effrenium</taxon>
    </lineage>
</organism>
<gene>
    <name evidence="2" type="ORF">EVOR1521_LOCUS13229</name>
</gene>
<accession>A0AA36II05</accession>
<name>A0AA36II05_9DINO</name>
<evidence type="ECO:0000313" key="3">
    <source>
        <dbReference type="Proteomes" id="UP001178507"/>
    </source>
</evidence>
<proteinExistence type="predicted"/>
<keyword evidence="3" id="KW-1185">Reference proteome</keyword>
<comment type="caution">
    <text evidence="2">The sequence shown here is derived from an EMBL/GenBank/DDBJ whole genome shotgun (WGS) entry which is preliminary data.</text>
</comment>
<dbReference type="Proteomes" id="UP001178507">
    <property type="component" value="Unassembled WGS sequence"/>
</dbReference>
<protein>
    <submittedName>
        <fullName evidence="2">Uncharacterized protein</fullName>
    </submittedName>
</protein>
<reference evidence="2" key="1">
    <citation type="submission" date="2023-08" db="EMBL/GenBank/DDBJ databases">
        <authorList>
            <person name="Chen Y."/>
            <person name="Shah S."/>
            <person name="Dougan E. K."/>
            <person name="Thang M."/>
            <person name="Chan C."/>
        </authorList>
    </citation>
    <scope>NUCLEOTIDE SEQUENCE</scope>
</reference>
<feature type="coiled-coil region" evidence="1">
    <location>
        <begin position="14"/>
        <end position="41"/>
    </location>
</feature>
<dbReference type="AlphaFoldDB" id="A0AA36II05"/>
<keyword evidence="1" id="KW-0175">Coiled coil</keyword>
<sequence>MEALDETLKVDPTADALLKRLQDHQAELDELRTALARLRAGAGLTELQRFAEAAAALQASASAGIAPELLSKEILQKANVPVAEVEQARSLLLALTSCEKAQMHSRRRLAEGGAGAAELKDLVGAWERLRRGSGPRRKR</sequence>
<evidence type="ECO:0000313" key="2">
    <source>
        <dbReference type="EMBL" id="CAJ1387086.1"/>
    </source>
</evidence>